<dbReference type="Proteomes" id="UP000824755">
    <property type="component" value="Chromosome"/>
</dbReference>
<evidence type="ECO:0000256" key="5">
    <source>
        <dbReference type="ARBA" id="ARBA00047754"/>
    </source>
</evidence>
<comment type="similarity">
    <text evidence="1">Belongs to the ribonucleoside diphosphate reductase class-2 family.</text>
</comment>
<evidence type="ECO:0000256" key="3">
    <source>
        <dbReference type="ARBA" id="ARBA00022634"/>
    </source>
</evidence>
<evidence type="ECO:0000259" key="6">
    <source>
        <dbReference type="Pfam" id="PF12637"/>
    </source>
</evidence>
<name>A0ABX8WMI7_9GAMM</name>
<dbReference type="RefSeq" id="WP_220379660.1">
    <property type="nucleotide sequence ID" value="NZ_CP080544.1"/>
</dbReference>
<keyword evidence="8" id="KW-1185">Reference proteome</keyword>
<organism evidence="7 8">
    <name type="scientific">Lysobacter soyae</name>
    <dbReference type="NCBI Taxonomy" id="2764185"/>
    <lineage>
        <taxon>Bacteria</taxon>
        <taxon>Pseudomonadati</taxon>
        <taxon>Pseudomonadota</taxon>
        <taxon>Gammaproteobacteria</taxon>
        <taxon>Lysobacterales</taxon>
        <taxon>Lysobacteraceae</taxon>
        <taxon>Lysobacter</taxon>
    </lineage>
</organism>
<keyword evidence="4" id="KW-0547">Nucleotide-binding</keyword>
<proteinExistence type="inferred from homology"/>
<sequence length="263" mass="29008">MAVKIEKKIKGYSVVTPEDKAREAAPSVMADSVSLEDLVAVTPKADVIQMHERIERPEVLIGSTYKVKSPLVEHAMYVTINDIVLNAGTEHEMRRPFEVFINSKSMEHFQWIVALTRIMSAVFRKGGDVTFIVDEMKAVFDPKGGYYKSGGVYMPSLVAELGSIVEDHLKTIGMLHDPEMSEHQLALIAEKRRAYEEQTVKKNPELIASQANASETRPEDIAVTGDGTSFPPSATMCHKCHTKAIVIMDGCATCLNCGYSKCG</sequence>
<dbReference type="InterPro" id="IPR024434">
    <property type="entry name" value="TSCPD_dom"/>
</dbReference>
<feature type="domain" description="TSCPD" evidence="6">
    <location>
        <begin position="56"/>
        <end position="168"/>
    </location>
</feature>
<dbReference type="EMBL" id="CP080544">
    <property type="protein sequence ID" value="QYR52840.1"/>
    <property type="molecule type" value="Genomic_DNA"/>
</dbReference>
<protein>
    <recommendedName>
        <fullName evidence="2">ribonucleoside-diphosphate reductase</fullName>
        <ecNumber evidence="2">1.17.4.1</ecNumber>
    </recommendedName>
</protein>
<comment type="catalytic activity">
    <reaction evidence="5">
        <text>a 2'-deoxyribonucleoside 5'-diphosphate + [thioredoxin]-disulfide + H2O = a ribonucleoside 5'-diphosphate + [thioredoxin]-dithiol</text>
        <dbReference type="Rhea" id="RHEA:23252"/>
        <dbReference type="Rhea" id="RHEA-COMP:10698"/>
        <dbReference type="Rhea" id="RHEA-COMP:10700"/>
        <dbReference type="ChEBI" id="CHEBI:15377"/>
        <dbReference type="ChEBI" id="CHEBI:29950"/>
        <dbReference type="ChEBI" id="CHEBI:50058"/>
        <dbReference type="ChEBI" id="CHEBI:57930"/>
        <dbReference type="ChEBI" id="CHEBI:73316"/>
        <dbReference type="EC" id="1.17.4.1"/>
    </reaction>
</comment>
<evidence type="ECO:0000313" key="7">
    <source>
        <dbReference type="EMBL" id="QYR52840.1"/>
    </source>
</evidence>
<dbReference type="EC" id="1.17.4.1" evidence="2"/>
<evidence type="ECO:0000313" key="8">
    <source>
        <dbReference type="Proteomes" id="UP000824755"/>
    </source>
</evidence>
<evidence type="ECO:0000256" key="4">
    <source>
        <dbReference type="ARBA" id="ARBA00022741"/>
    </source>
</evidence>
<gene>
    <name evidence="7" type="ORF">H8L67_09750</name>
</gene>
<keyword evidence="3" id="KW-0237">DNA synthesis</keyword>
<reference evidence="7 8" key="1">
    <citation type="submission" date="2021-08" db="EMBL/GenBank/DDBJ databases">
        <title>Lysobacter sp. strain CJ11 Genome sequencing and assembly.</title>
        <authorList>
            <person name="Kim I."/>
        </authorList>
    </citation>
    <scope>NUCLEOTIDE SEQUENCE [LARGE SCALE GENOMIC DNA]</scope>
    <source>
        <strain evidence="7 8">CJ11</strain>
    </source>
</reference>
<accession>A0ABX8WMI7</accession>
<dbReference type="Pfam" id="PF12637">
    <property type="entry name" value="TSCPD"/>
    <property type="match status" value="1"/>
</dbReference>
<evidence type="ECO:0000256" key="1">
    <source>
        <dbReference type="ARBA" id="ARBA00007405"/>
    </source>
</evidence>
<evidence type="ECO:0000256" key="2">
    <source>
        <dbReference type="ARBA" id="ARBA00012274"/>
    </source>
</evidence>